<keyword evidence="8" id="KW-1185">Reference proteome</keyword>
<dbReference type="PANTHER" id="PTHR41299:SF1">
    <property type="entry name" value="THIAMINE PYROPHOSPHOKINASE"/>
    <property type="match status" value="1"/>
</dbReference>
<dbReference type="STRING" id="1229783.C273_00340"/>
<dbReference type="EMBL" id="AMSQ01000001">
    <property type="protein sequence ID" value="EKU50425.1"/>
    <property type="molecule type" value="Genomic_DNA"/>
</dbReference>
<dbReference type="PANTHER" id="PTHR41299">
    <property type="entry name" value="THIAMINE PYROPHOSPHOKINASE"/>
    <property type="match status" value="1"/>
</dbReference>
<keyword evidence="1" id="KW-0808">Transferase</keyword>
<reference evidence="7 8" key="1">
    <citation type="journal article" date="2013" name="Genome Announc.">
        <title>Genome Sequence of Staphylococcus massiliensis Strain S46, Isolated from the Surface of Healthy Human Skin.</title>
        <authorList>
            <person name="Srivastav R."/>
            <person name="Singh A."/>
            <person name="Jangir P.K."/>
            <person name="Kumari C."/>
            <person name="Muduli S."/>
            <person name="Sharma R."/>
        </authorList>
    </citation>
    <scope>NUCLEOTIDE SEQUENCE [LARGE SCALE GENOMIC DNA]</scope>
    <source>
        <strain evidence="7 8">S46</strain>
    </source>
</reference>
<dbReference type="Proteomes" id="UP000009885">
    <property type="component" value="Unassembled WGS sequence"/>
</dbReference>
<accession>K9B9M3</accession>
<dbReference type="OrthoDB" id="9804377at2"/>
<dbReference type="GO" id="GO:0005524">
    <property type="term" value="F:ATP binding"/>
    <property type="evidence" value="ECO:0007669"/>
    <property type="project" value="UniProtKB-KW"/>
</dbReference>
<keyword evidence="2" id="KW-0547">Nucleotide-binding</keyword>
<dbReference type="GO" id="GO:0009229">
    <property type="term" value="P:thiamine diphosphate biosynthetic process"/>
    <property type="evidence" value="ECO:0007669"/>
    <property type="project" value="InterPro"/>
</dbReference>
<dbReference type="InterPro" id="IPR007371">
    <property type="entry name" value="TPK_catalytic"/>
</dbReference>
<dbReference type="CDD" id="cd07995">
    <property type="entry name" value="TPK"/>
    <property type="match status" value="1"/>
</dbReference>
<name>K9B9M3_9STAP</name>
<keyword evidence="4" id="KW-0067">ATP-binding</keyword>
<dbReference type="Gene3D" id="3.40.50.10240">
    <property type="entry name" value="Thiamin pyrophosphokinase, catalytic domain"/>
    <property type="match status" value="1"/>
</dbReference>
<dbReference type="SUPFAM" id="SSF63999">
    <property type="entry name" value="Thiamin pyrophosphokinase, catalytic domain"/>
    <property type="match status" value="1"/>
</dbReference>
<dbReference type="InterPro" id="IPR053149">
    <property type="entry name" value="TPK"/>
</dbReference>
<feature type="domain" description="Thiamin pyrophosphokinase thiamin-binding" evidence="6">
    <location>
        <begin position="140"/>
        <end position="205"/>
    </location>
</feature>
<dbReference type="GO" id="GO:0030975">
    <property type="term" value="F:thiamine binding"/>
    <property type="evidence" value="ECO:0007669"/>
    <property type="project" value="InterPro"/>
</dbReference>
<dbReference type="RefSeq" id="WP_009381670.1">
    <property type="nucleotide sequence ID" value="NZ_AMSQ01000001.1"/>
</dbReference>
<dbReference type="GO" id="GO:0016301">
    <property type="term" value="F:kinase activity"/>
    <property type="evidence" value="ECO:0007669"/>
    <property type="project" value="UniProtKB-KW"/>
</dbReference>
<dbReference type="InterPro" id="IPR006282">
    <property type="entry name" value="Thi_PPkinase"/>
</dbReference>
<evidence type="ECO:0000256" key="4">
    <source>
        <dbReference type="ARBA" id="ARBA00022840"/>
    </source>
</evidence>
<dbReference type="PATRIC" id="fig|1229783.3.peg.71"/>
<evidence type="ECO:0000256" key="1">
    <source>
        <dbReference type="ARBA" id="ARBA00022679"/>
    </source>
</evidence>
<dbReference type="InterPro" id="IPR007373">
    <property type="entry name" value="Thiamin_PyroPKinase_B1-bd"/>
</dbReference>
<dbReference type="Pfam" id="PF04265">
    <property type="entry name" value="TPK_B1_binding"/>
    <property type="match status" value="1"/>
</dbReference>
<gene>
    <name evidence="7" type="ORF">C273_00340</name>
</gene>
<organism evidence="7 8">
    <name type="scientific">Staphylococcus massiliensis S46</name>
    <dbReference type="NCBI Taxonomy" id="1229783"/>
    <lineage>
        <taxon>Bacteria</taxon>
        <taxon>Bacillati</taxon>
        <taxon>Bacillota</taxon>
        <taxon>Bacilli</taxon>
        <taxon>Bacillales</taxon>
        <taxon>Staphylococcaceae</taxon>
        <taxon>Staphylococcus</taxon>
    </lineage>
</organism>
<proteinExistence type="predicted"/>
<evidence type="ECO:0000313" key="7">
    <source>
        <dbReference type="EMBL" id="EKU50425.1"/>
    </source>
</evidence>
<protein>
    <recommendedName>
        <fullName evidence="5">Thiamine diphosphokinase</fullName>
        <ecNumber evidence="5">2.7.6.2</ecNumber>
    </recommendedName>
</protein>
<evidence type="ECO:0000313" key="8">
    <source>
        <dbReference type="Proteomes" id="UP000009885"/>
    </source>
</evidence>
<dbReference type="Pfam" id="PF04263">
    <property type="entry name" value="TPK_catalytic"/>
    <property type="match status" value="1"/>
</dbReference>
<evidence type="ECO:0000256" key="3">
    <source>
        <dbReference type="ARBA" id="ARBA00022777"/>
    </source>
</evidence>
<comment type="caution">
    <text evidence="7">The sequence shown here is derived from an EMBL/GenBank/DDBJ whole genome shotgun (WGS) entry which is preliminary data.</text>
</comment>
<evidence type="ECO:0000259" key="6">
    <source>
        <dbReference type="SMART" id="SM00983"/>
    </source>
</evidence>
<dbReference type="SUPFAM" id="SSF63862">
    <property type="entry name" value="Thiamin pyrophosphokinase, substrate-binding domain"/>
    <property type="match status" value="1"/>
</dbReference>
<dbReference type="NCBIfam" id="TIGR01378">
    <property type="entry name" value="thi_PPkinase"/>
    <property type="match status" value="1"/>
</dbReference>
<dbReference type="eggNOG" id="COG1564">
    <property type="taxonomic scope" value="Bacteria"/>
</dbReference>
<evidence type="ECO:0000256" key="5">
    <source>
        <dbReference type="NCBIfam" id="TIGR01378"/>
    </source>
</evidence>
<dbReference type="SMART" id="SM00983">
    <property type="entry name" value="TPK_B1_binding"/>
    <property type="match status" value="1"/>
</dbReference>
<keyword evidence="3 7" id="KW-0418">Kinase</keyword>
<sequence>MHINLLCGLRHLPNHFFEKHSQETFAGVDRGAFELTKRGIEPLFMIGDFDSVTDDERQELIETYGIEPLKPEKDDTDLALAVDEAVKRGYKHINVYGATGGRLDHFMGALQILEKPYYINVGIHIRLIDSQNEIQLINEGKHQIERLDAYPYVSFIPLRPNAVISLEGFKYGLNHEVLEEGSTLTISNEVEDDVGYITVERGMFLQMRSSDKPS</sequence>
<dbReference type="InterPro" id="IPR036759">
    <property type="entry name" value="TPK_catalytic_sf"/>
</dbReference>
<dbReference type="InterPro" id="IPR036371">
    <property type="entry name" value="TPK_B1-bd_sf"/>
</dbReference>
<dbReference type="GO" id="GO:0006772">
    <property type="term" value="P:thiamine metabolic process"/>
    <property type="evidence" value="ECO:0007669"/>
    <property type="project" value="UniProtKB-UniRule"/>
</dbReference>
<dbReference type="EC" id="2.7.6.2" evidence="5"/>
<dbReference type="AlphaFoldDB" id="K9B9M3"/>
<dbReference type="GO" id="GO:0004788">
    <property type="term" value="F:thiamine diphosphokinase activity"/>
    <property type="evidence" value="ECO:0007669"/>
    <property type="project" value="UniProtKB-UniRule"/>
</dbReference>
<evidence type="ECO:0000256" key="2">
    <source>
        <dbReference type="ARBA" id="ARBA00022741"/>
    </source>
</evidence>